<gene>
    <name evidence="1" type="ORF">F0185_32485</name>
</gene>
<keyword evidence="2" id="KW-1185">Reference proteome</keyword>
<protein>
    <submittedName>
        <fullName evidence="1">Uncharacterized protein</fullName>
    </submittedName>
</protein>
<organism evidence="1 2">
    <name type="scientific">Massilia rubra</name>
    <dbReference type="NCBI Taxonomy" id="2607910"/>
    <lineage>
        <taxon>Bacteria</taxon>
        <taxon>Pseudomonadati</taxon>
        <taxon>Pseudomonadota</taxon>
        <taxon>Betaproteobacteria</taxon>
        <taxon>Burkholderiales</taxon>
        <taxon>Oxalobacteraceae</taxon>
        <taxon>Telluria group</taxon>
        <taxon>Massilia</taxon>
    </lineage>
</organism>
<dbReference type="Proteomes" id="UP000785613">
    <property type="component" value="Unassembled WGS sequence"/>
</dbReference>
<name>A0ABX0LZR4_9BURK</name>
<proteinExistence type="predicted"/>
<evidence type="ECO:0000313" key="2">
    <source>
        <dbReference type="Proteomes" id="UP000785613"/>
    </source>
</evidence>
<accession>A0ABX0LZR4</accession>
<reference evidence="1 2" key="1">
    <citation type="submission" date="2019-09" db="EMBL/GenBank/DDBJ databases">
        <title>Taxonomy of Antarctic Massilia spp.: description of Massilia rubra sp. nov., Massilia aquatica sp. nov., Massilia mucilaginosa sp. nov., Massilia frigida sp. nov. isolated from streams, lakes and regoliths.</title>
        <authorList>
            <person name="Holochova P."/>
            <person name="Sedlacek I."/>
            <person name="Kralova S."/>
            <person name="Maslanova I."/>
            <person name="Busse H.-J."/>
            <person name="Stankova E."/>
            <person name="Vrbovska V."/>
            <person name="Kovarovic V."/>
            <person name="Bartak M."/>
            <person name="Svec P."/>
            <person name="Pantucek R."/>
        </authorList>
    </citation>
    <scope>NUCLEOTIDE SEQUENCE [LARGE SCALE GENOMIC DNA]</scope>
    <source>
        <strain evidence="1 2">CCM 8692</strain>
    </source>
</reference>
<dbReference type="EMBL" id="VUYU01000043">
    <property type="protein sequence ID" value="NHZ38268.1"/>
    <property type="molecule type" value="Genomic_DNA"/>
</dbReference>
<evidence type="ECO:0000313" key="1">
    <source>
        <dbReference type="EMBL" id="NHZ38268.1"/>
    </source>
</evidence>
<dbReference type="RefSeq" id="WP_167232636.1">
    <property type="nucleotide sequence ID" value="NZ_VUYU01000043.1"/>
</dbReference>
<sequence length="322" mass="35635">MISKENWEEFFEGYYIYKCAVATKNHFYFVLLEFVEQNDTAPRKRLISIVLADDDQEILCAEYDAEYFDLARLTSVKHPEQQAVMVALDGDVAVMNSEYSGFEDSIPRGKPGSPLATSATAVASIDGYAYVVGAWRSVCRRIAPGQWETLADHSLPAPEKNKFGRANQGFNVIAGFSASDMYAGGGEGDLWHYDGERWSQCQLPTNMYIETICCAGDGCVYVGLQSGSIMKGRHLKWDLIHKGNMTLPFQDMAWLQNRVWCTSDYGIWTIENGKLIEPALSAEVRACAGNLSVGDGVMLIAGMYGATVFDGSRWTPLCSALQ</sequence>
<comment type="caution">
    <text evidence="1">The sequence shown here is derived from an EMBL/GenBank/DDBJ whole genome shotgun (WGS) entry which is preliminary data.</text>
</comment>